<evidence type="ECO:0000256" key="5">
    <source>
        <dbReference type="ARBA" id="ARBA00022519"/>
    </source>
</evidence>
<gene>
    <name evidence="14" type="ORF">ThimaDRAFT_4287</name>
</gene>
<organism evidence="14 15">
    <name type="scientific">Thiocapsa marina 5811</name>
    <dbReference type="NCBI Taxonomy" id="768671"/>
    <lineage>
        <taxon>Bacteria</taxon>
        <taxon>Pseudomonadati</taxon>
        <taxon>Pseudomonadota</taxon>
        <taxon>Gammaproteobacteria</taxon>
        <taxon>Chromatiales</taxon>
        <taxon>Chromatiaceae</taxon>
        <taxon>Thiocapsa</taxon>
    </lineage>
</organism>
<dbReference type="EMBL" id="AFWV01000017">
    <property type="protein sequence ID" value="EGV16518.1"/>
    <property type="molecule type" value="Genomic_DNA"/>
</dbReference>
<evidence type="ECO:0000256" key="1">
    <source>
        <dbReference type="ARBA" id="ARBA00004377"/>
    </source>
</evidence>
<keyword evidence="3" id="KW-1003">Cell membrane</keyword>
<comment type="subcellular location">
    <subcellularLocation>
        <location evidence="1">Cell inner membrane</location>
        <topology evidence="1">Single-pass membrane protein</topology>
    </subcellularLocation>
</comment>
<feature type="transmembrane region" description="Helical" evidence="12">
    <location>
        <begin position="38"/>
        <end position="61"/>
    </location>
</feature>
<evidence type="ECO:0000256" key="10">
    <source>
        <dbReference type="ARBA" id="ARBA00030775"/>
    </source>
</evidence>
<evidence type="ECO:0000259" key="13">
    <source>
        <dbReference type="Pfam" id="PF12019"/>
    </source>
</evidence>
<evidence type="ECO:0000256" key="6">
    <source>
        <dbReference type="ARBA" id="ARBA00022692"/>
    </source>
</evidence>
<dbReference type="Gene3D" id="3.30.700.10">
    <property type="entry name" value="Glycoprotein, Type 4 Pilin"/>
    <property type="match status" value="1"/>
</dbReference>
<sequence>MKHVALTLVPRAAGARRTAERPIDRSPSPGPRRRRSGFTLLELMITLGVLAILASLGVPAMQDMLERNRLKSAAQSLMEDLQWMRSEAIRRNRTLSLVIDADAWCYGITAEDTCDCRLTDSTATDACVLGTAGRPVLQRTGGHDFQGVQIGSITSSLGSPPRFVFEPRRATAPSFGGVSMSSPAGAQLRVILSKLGRVRTCSPDGSVPGFESC</sequence>
<dbReference type="Pfam" id="PF07963">
    <property type="entry name" value="N_methyl"/>
    <property type="match status" value="1"/>
</dbReference>
<dbReference type="NCBIfam" id="TIGR02532">
    <property type="entry name" value="IV_pilin_GFxxxE"/>
    <property type="match status" value="1"/>
</dbReference>
<protein>
    <recommendedName>
        <fullName evidence="2">Type II secretion system protein H</fullName>
    </recommendedName>
    <alternativeName>
        <fullName evidence="10">General secretion pathway protein H</fullName>
    </alternativeName>
</protein>
<dbReference type="Proteomes" id="UP000005459">
    <property type="component" value="Unassembled WGS sequence"/>
</dbReference>
<evidence type="ECO:0000256" key="12">
    <source>
        <dbReference type="SAM" id="Phobius"/>
    </source>
</evidence>
<dbReference type="GO" id="GO:0015628">
    <property type="term" value="P:protein secretion by the type II secretion system"/>
    <property type="evidence" value="ECO:0007669"/>
    <property type="project" value="InterPro"/>
</dbReference>
<dbReference type="InterPro" id="IPR045584">
    <property type="entry name" value="Pilin-like"/>
</dbReference>
<reference evidence="14 15" key="1">
    <citation type="submission" date="2011-06" db="EMBL/GenBank/DDBJ databases">
        <title>The draft genome of Thiocapsa marina 5811.</title>
        <authorList>
            <consortium name="US DOE Joint Genome Institute (JGI-PGF)"/>
            <person name="Lucas S."/>
            <person name="Han J."/>
            <person name="Cheng J.-F."/>
            <person name="Goodwin L."/>
            <person name="Pitluck S."/>
            <person name="Peters L."/>
            <person name="Land M.L."/>
            <person name="Hauser L."/>
            <person name="Vogl K."/>
            <person name="Liu Z."/>
            <person name="Imhoff J."/>
            <person name="Thiel V."/>
            <person name="Frigaard N.-U."/>
            <person name="Bryant D."/>
            <person name="Woyke T.J."/>
        </authorList>
    </citation>
    <scope>NUCLEOTIDE SEQUENCE [LARGE SCALE GENOMIC DNA]</scope>
    <source>
        <strain evidence="14 15">5811</strain>
    </source>
</reference>
<dbReference type="RefSeq" id="WP_007195159.1">
    <property type="nucleotide sequence ID" value="NZ_AFWV01000017.1"/>
</dbReference>
<dbReference type="STRING" id="768671.ThimaDRAFT_4287"/>
<dbReference type="InterPro" id="IPR012902">
    <property type="entry name" value="N_methyl_site"/>
</dbReference>
<name>F9UH20_9GAMM</name>
<dbReference type="OrthoDB" id="5570404at2"/>
<proteinExistence type="inferred from homology"/>
<feature type="domain" description="General secretion pathway GspH" evidence="13">
    <location>
        <begin position="73"/>
        <end position="196"/>
    </location>
</feature>
<keyword evidence="8 12" id="KW-0472">Membrane</keyword>
<evidence type="ECO:0000256" key="7">
    <source>
        <dbReference type="ARBA" id="ARBA00022989"/>
    </source>
</evidence>
<keyword evidence="5" id="KW-0997">Cell inner membrane</keyword>
<keyword evidence="15" id="KW-1185">Reference proteome</keyword>
<comment type="similarity">
    <text evidence="9">Belongs to the GSP H family.</text>
</comment>
<keyword evidence="7 12" id="KW-1133">Transmembrane helix</keyword>
<evidence type="ECO:0000256" key="8">
    <source>
        <dbReference type="ARBA" id="ARBA00023136"/>
    </source>
</evidence>
<keyword evidence="4" id="KW-0488">Methylation</keyword>
<evidence type="ECO:0000313" key="14">
    <source>
        <dbReference type="EMBL" id="EGV16518.1"/>
    </source>
</evidence>
<evidence type="ECO:0000313" key="15">
    <source>
        <dbReference type="Proteomes" id="UP000005459"/>
    </source>
</evidence>
<evidence type="ECO:0000256" key="4">
    <source>
        <dbReference type="ARBA" id="ARBA00022481"/>
    </source>
</evidence>
<feature type="region of interest" description="Disordered" evidence="11">
    <location>
        <begin position="1"/>
        <end position="35"/>
    </location>
</feature>
<evidence type="ECO:0000256" key="9">
    <source>
        <dbReference type="ARBA" id="ARBA00025772"/>
    </source>
</evidence>
<evidence type="ECO:0000256" key="11">
    <source>
        <dbReference type="SAM" id="MobiDB-lite"/>
    </source>
</evidence>
<evidence type="ECO:0000256" key="3">
    <source>
        <dbReference type="ARBA" id="ARBA00022475"/>
    </source>
</evidence>
<dbReference type="GO" id="GO:0015627">
    <property type="term" value="C:type II protein secretion system complex"/>
    <property type="evidence" value="ECO:0007669"/>
    <property type="project" value="InterPro"/>
</dbReference>
<dbReference type="AlphaFoldDB" id="F9UH20"/>
<dbReference type="InterPro" id="IPR022346">
    <property type="entry name" value="T2SS_GspH"/>
</dbReference>
<keyword evidence="6 12" id="KW-0812">Transmembrane</keyword>
<evidence type="ECO:0000256" key="2">
    <source>
        <dbReference type="ARBA" id="ARBA00021549"/>
    </source>
</evidence>
<dbReference type="PROSITE" id="PS00409">
    <property type="entry name" value="PROKAR_NTER_METHYL"/>
    <property type="match status" value="1"/>
</dbReference>
<dbReference type="Pfam" id="PF12019">
    <property type="entry name" value="GspH"/>
    <property type="match status" value="1"/>
</dbReference>
<accession>F9UH20</accession>
<dbReference type="eggNOG" id="COG4970">
    <property type="taxonomic scope" value="Bacteria"/>
</dbReference>
<dbReference type="GO" id="GO:0005886">
    <property type="term" value="C:plasma membrane"/>
    <property type="evidence" value="ECO:0007669"/>
    <property type="project" value="UniProtKB-SubCell"/>
</dbReference>
<dbReference type="SUPFAM" id="SSF54523">
    <property type="entry name" value="Pili subunits"/>
    <property type="match status" value="1"/>
</dbReference>